<evidence type="ECO:0000313" key="3">
    <source>
        <dbReference type="Proteomes" id="UP000709295"/>
    </source>
</evidence>
<organism evidence="2 3">
    <name type="scientific">Phytophthora aleatoria</name>
    <dbReference type="NCBI Taxonomy" id="2496075"/>
    <lineage>
        <taxon>Eukaryota</taxon>
        <taxon>Sar</taxon>
        <taxon>Stramenopiles</taxon>
        <taxon>Oomycota</taxon>
        <taxon>Peronosporomycetes</taxon>
        <taxon>Peronosporales</taxon>
        <taxon>Peronosporaceae</taxon>
        <taxon>Phytophthora</taxon>
    </lineage>
</organism>
<dbReference type="EMBL" id="JAENGY010002400">
    <property type="protein sequence ID" value="KAG6944338.1"/>
    <property type="molecule type" value="Genomic_DNA"/>
</dbReference>
<feature type="non-terminal residue" evidence="2">
    <location>
        <position position="1"/>
    </location>
</feature>
<protein>
    <submittedName>
        <fullName evidence="2">Uncharacterized protein</fullName>
    </submittedName>
</protein>
<name>A0A8J5IHX2_9STRA</name>
<comment type="caution">
    <text evidence="2">The sequence shown here is derived from an EMBL/GenBank/DDBJ whole genome shotgun (WGS) entry which is preliminary data.</text>
</comment>
<dbReference type="AlphaFoldDB" id="A0A8J5IHX2"/>
<feature type="region of interest" description="Disordered" evidence="1">
    <location>
        <begin position="1"/>
        <end position="23"/>
    </location>
</feature>
<reference evidence="2" key="1">
    <citation type="submission" date="2021-01" db="EMBL/GenBank/DDBJ databases">
        <title>Phytophthora aleatoria, a newly-described species from Pinus radiata is distinct from Phytophthora cactorum isolates based on comparative genomics.</title>
        <authorList>
            <person name="Mcdougal R."/>
            <person name="Panda P."/>
            <person name="Williams N."/>
            <person name="Studholme D.J."/>
        </authorList>
    </citation>
    <scope>NUCLEOTIDE SEQUENCE</scope>
    <source>
        <strain evidence="2">NZFS 4037</strain>
    </source>
</reference>
<evidence type="ECO:0000313" key="2">
    <source>
        <dbReference type="EMBL" id="KAG6944338.1"/>
    </source>
</evidence>
<feature type="compositionally biased region" description="Polar residues" evidence="1">
    <location>
        <begin position="1"/>
        <end position="11"/>
    </location>
</feature>
<sequence length="68" mass="7694">IFSIRTNTPVRTRNKRIAASKSPGKIIPESARFYNKTYVCTHHATPRQSRSGGVRPHQQSRKTGYPAQ</sequence>
<feature type="non-terminal residue" evidence="2">
    <location>
        <position position="68"/>
    </location>
</feature>
<accession>A0A8J5IHX2</accession>
<evidence type="ECO:0000256" key="1">
    <source>
        <dbReference type="SAM" id="MobiDB-lite"/>
    </source>
</evidence>
<gene>
    <name evidence="2" type="ORF">JG688_00017135</name>
</gene>
<keyword evidence="3" id="KW-1185">Reference proteome</keyword>
<proteinExistence type="predicted"/>
<dbReference type="Proteomes" id="UP000709295">
    <property type="component" value="Unassembled WGS sequence"/>
</dbReference>
<feature type="region of interest" description="Disordered" evidence="1">
    <location>
        <begin position="42"/>
        <end position="68"/>
    </location>
</feature>